<accession>A0A4R4UUL3</accession>
<reference evidence="2 3" key="1">
    <citation type="submission" date="2019-03" db="EMBL/GenBank/DDBJ databases">
        <title>Draft genome sequences of novel Actinobacteria.</title>
        <authorList>
            <person name="Sahin N."/>
            <person name="Ay H."/>
            <person name="Saygin H."/>
        </authorList>
    </citation>
    <scope>NUCLEOTIDE SEQUENCE [LARGE SCALE GENOMIC DNA]</scope>
    <source>
        <strain evidence="2 3">16K404</strain>
    </source>
</reference>
<evidence type="ECO:0000256" key="1">
    <source>
        <dbReference type="SAM" id="MobiDB-lite"/>
    </source>
</evidence>
<name>A0A4R4UUL3_9PSEU</name>
<feature type="compositionally biased region" description="Basic and acidic residues" evidence="1">
    <location>
        <begin position="24"/>
        <end position="35"/>
    </location>
</feature>
<dbReference type="AlphaFoldDB" id="A0A4R4UUL3"/>
<organism evidence="2 3">
    <name type="scientific">Saccharopolyspora aridisoli</name>
    <dbReference type="NCBI Taxonomy" id="2530385"/>
    <lineage>
        <taxon>Bacteria</taxon>
        <taxon>Bacillati</taxon>
        <taxon>Actinomycetota</taxon>
        <taxon>Actinomycetes</taxon>
        <taxon>Pseudonocardiales</taxon>
        <taxon>Pseudonocardiaceae</taxon>
        <taxon>Saccharopolyspora</taxon>
    </lineage>
</organism>
<dbReference type="OrthoDB" id="3695011at2"/>
<protein>
    <submittedName>
        <fullName evidence="2">Uncharacterized protein</fullName>
    </submittedName>
</protein>
<keyword evidence="3" id="KW-1185">Reference proteome</keyword>
<dbReference type="RefSeq" id="WP_132623223.1">
    <property type="nucleotide sequence ID" value="NZ_SMKV01000014.1"/>
</dbReference>
<comment type="caution">
    <text evidence="2">The sequence shown here is derived from an EMBL/GenBank/DDBJ whole genome shotgun (WGS) entry which is preliminary data.</text>
</comment>
<evidence type="ECO:0000313" key="3">
    <source>
        <dbReference type="Proteomes" id="UP000294744"/>
    </source>
</evidence>
<gene>
    <name evidence="2" type="ORF">E1161_13455</name>
</gene>
<evidence type="ECO:0000313" key="2">
    <source>
        <dbReference type="EMBL" id="TDC92373.1"/>
    </source>
</evidence>
<feature type="compositionally biased region" description="Polar residues" evidence="1">
    <location>
        <begin position="1"/>
        <end position="21"/>
    </location>
</feature>
<dbReference type="Proteomes" id="UP000294744">
    <property type="component" value="Unassembled WGS sequence"/>
</dbReference>
<feature type="region of interest" description="Disordered" evidence="1">
    <location>
        <begin position="1"/>
        <end position="35"/>
    </location>
</feature>
<proteinExistence type="predicted"/>
<sequence length="172" mass="19049">MSENTTVSATEQTEPLCQSSGGAHRPDDMPDKGDRCKDCGRPITWLGPSMYDWELAYSPEPLSTVDRFPAERIDAESVEDLAEIDFDGEGDMLYGNSPEDHVHDNSRRAGFAVPALEAFTETTRLHGENIDLVVADLLADLLHLCDALSLDFDELVKRGYEHYSAEVTGNWA</sequence>
<dbReference type="EMBL" id="SMKV01000014">
    <property type="protein sequence ID" value="TDC92373.1"/>
    <property type="molecule type" value="Genomic_DNA"/>
</dbReference>